<sequence length="137" mass="15005">MAAAALAAVVMAGLPAGTAKAGTSPGETANPAATSPAAAALGRDAYAKVRYRGKLVGYMWFRHRGNRVIVCDPLNDRRSVTGHVRLFPTRVVTKQVNNTRRGVRCITHKLRIREGARLRIRVCVQRVRCSPWVWGRS</sequence>
<feature type="signal peptide" evidence="1">
    <location>
        <begin position="1"/>
        <end position="21"/>
    </location>
</feature>
<reference evidence="2 3" key="1">
    <citation type="submission" date="2018-01" db="EMBL/GenBank/DDBJ databases">
        <title>Draft genome sequence of Sphaerisporangium sp. 7K107.</title>
        <authorList>
            <person name="Sahin N."/>
            <person name="Saygin H."/>
            <person name="Ay H."/>
        </authorList>
    </citation>
    <scope>NUCLEOTIDE SEQUENCE [LARGE SCALE GENOMIC DNA]</scope>
    <source>
        <strain evidence="2 3">7K107</strain>
    </source>
</reference>
<dbReference type="AlphaFoldDB" id="A0A2W2H4P5"/>
<dbReference type="EMBL" id="POUA01000177">
    <property type="protein sequence ID" value="PZG41227.1"/>
    <property type="molecule type" value="Genomic_DNA"/>
</dbReference>
<gene>
    <name evidence="2" type="ORF">C1I98_21635</name>
</gene>
<organism evidence="2 3">
    <name type="scientific">Spongiactinospora gelatinilytica</name>
    <dbReference type="NCBI Taxonomy" id="2666298"/>
    <lineage>
        <taxon>Bacteria</taxon>
        <taxon>Bacillati</taxon>
        <taxon>Actinomycetota</taxon>
        <taxon>Actinomycetes</taxon>
        <taxon>Streptosporangiales</taxon>
        <taxon>Streptosporangiaceae</taxon>
        <taxon>Spongiactinospora</taxon>
    </lineage>
</organism>
<accession>A0A2W2H4P5</accession>
<protein>
    <submittedName>
        <fullName evidence="2">Uncharacterized protein</fullName>
    </submittedName>
</protein>
<feature type="chain" id="PRO_5015931672" evidence="1">
    <location>
        <begin position="22"/>
        <end position="137"/>
    </location>
</feature>
<name>A0A2W2H4P5_9ACTN</name>
<evidence type="ECO:0000313" key="2">
    <source>
        <dbReference type="EMBL" id="PZG41227.1"/>
    </source>
</evidence>
<dbReference type="Proteomes" id="UP000248544">
    <property type="component" value="Unassembled WGS sequence"/>
</dbReference>
<keyword evidence="1" id="KW-0732">Signal</keyword>
<comment type="caution">
    <text evidence="2">The sequence shown here is derived from an EMBL/GenBank/DDBJ whole genome shotgun (WGS) entry which is preliminary data.</text>
</comment>
<evidence type="ECO:0000256" key="1">
    <source>
        <dbReference type="SAM" id="SignalP"/>
    </source>
</evidence>
<proteinExistence type="predicted"/>
<keyword evidence="3" id="KW-1185">Reference proteome</keyword>
<evidence type="ECO:0000313" key="3">
    <source>
        <dbReference type="Proteomes" id="UP000248544"/>
    </source>
</evidence>